<sequence>MRRKLLRWTLPLSAALLVCCRLFLTDPGLAAGAVVYSPHIRALPADGPCPRIHVRQDGAFAEAGQSAGAHEAEGVRQAARLWIMGLRSGAEALSRHRAVNRYFMSAASRLPLAAMIYGAEGPDRAVDGRPDFILEPRPLEAALLMALQPGPLYGAWQQLLKELEQTLAQDVMPDSAEERRQIVRLSALIGPARKALAGADENWLAPPELALELEHAANAVEDSPLLWLLLAEAVLQRDQPQRGVGACGRALELKPGLARARYIRALGYWRLHQLALAENDLSIILHGTPEPHMAPWLRARGAIRLLRGNTEGMCEDFTAACMEGDCDGLEMARQQDLCRRVPEGPTMEELPPAARQRADYLGSLVLAFLGREESLPQPEADMATLLGLLAPDSSQRPYCLRQPSRAMNGRTSPLPPAGSEADGHDLPLVAEVPLGQAARQRGRQWGQDVLRLLGVDVGLAGLSEAALRDWATGRALADMGLAPPAELPVAHCRRRLWAAPAQWDVRVPLTDEVRTALWRAIEDAVGVSRQAARAGTPERQLVAVAPEAAGPPDVAAELCGAGRRMPHCPLPRLGEKRSTVWERIWDDAWFARIKSLAYALREDDAPRRQGGPADGPKDQPATGAAPPLVTGDGNYPFGWNWICWPGPEQQP</sequence>
<evidence type="ECO:0008006" key="5">
    <source>
        <dbReference type="Google" id="ProtNLM"/>
    </source>
</evidence>
<gene>
    <name evidence="3" type="ORF">H9784_05400</name>
</gene>
<accession>A0A9D2HNH4</accession>
<dbReference type="InterPro" id="IPR011990">
    <property type="entry name" value="TPR-like_helical_dom_sf"/>
</dbReference>
<evidence type="ECO:0000313" key="3">
    <source>
        <dbReference type="EMBL" id="HJA78994.1"/>
    </source>
</evidence>
<name>A0A9D2HNH4_9BACT</name>
<proteinExistence type="predicted"/>
<reference evidence="3" key="1">
    <citation type="journal article" date="2021" name="PeerJ">
        <title>Extensive microbial diversity within the chicken gut microbiome revealed by metagenomics and culture.</title>
        <authorList>
            <person name="Gilroy R."/>
            <person name="Ravi A."/>
            <person name="Getino M."/>
            <person name="Pursley I."/>
            <person name="Horton D.L."/>
            <person name="Alikhan N.F."/>
            <person name="Baker D."/>
            <person name="Gharbi K."/>
            <person name="Hall N."/>
            <person name="Watson M."/>
            <person name="Adriaenssens E.M."/>
            <person name="Foster-Nyarko E."/>
            <person name="Jarju S."/>
            <person name="Secka A."/>
            <person name="Antonio M."/>
            <person name="Oren A."/>
            <person name="Chaudhuri R.R."/>
            <person name="La Ragione R."/>
            <person name="Hildebrand F."/>
            <person name="Pallen M.J."/>
        </authorList>
    </citation>
    <scope>NUCLEOTIDE SEQUENCE</scope>
    <source>
        <strain evidence="3">5032</strain>
    </source>
</reference>
<feature type="chain" id="PRO_5038647556" description="Tetratricopeptide repeat protein" evidence="2">
    <location>
        <begin position="31"/>
        <end position="651"/>
    </location>
</feature>
<keyword evidence="2" id="KW-0732">Signal</keyword>
<dbReference type="Proteomes" id="UP000823821">
    <property type="component" value="Unassembled WGS sequence"/>
</dbReference>
<comment type="caution">
    <text evidence="3">The sequence shown here is derived from an EMBL/GenBank/DDBJ whole genome shotgun (WGS) entry which is preliminary data.</text>
</comment>
<dbReference type="AlphaFoldDB" id="A0A9D2HNH4"/>
<dbReference type="SUPFAM" id="SSF48452">
    <property type="entry name" value="TPR-like"/>
    <property type="match status" value="1"/>
</dbReference>
<evidence type="ECO:0000313" key="4">
    <source>
        <dbReference type="Proteomes" id="UP000823821"/>
    </source>
</evidence>
<reference evidence="3" key="2">
    <citation type="submission" date="2021-04" db="EMBL/GenBank/DDBJ databases">
        <authorList>
            <person name="Gilroy R."/>
        </authorList>
    </citation>
    <scope>NUCLEOTIDE SEQUENCE</scope>
    <source>
        <strain evidence="3">5032</strain>
    </source>
</reference>
<feature type="signal peptide" evidence="2">
    <location>
        <begin position="1"/>
        <end position="30"/>
    </location>
</feature>
<organism evidence="3 4">
    <name type="scientific">Candidatus Desulfovibrio intestinavium</name>
    <dbReference type="NCBI Taxonomy" id="2838534"/>
    <lineage>
        <taxon>Bacteria</taxon>
        <taxon>Pseudomonadati</taxon>
        <taxon>Thermodesulfobacteriota</taxon>
        <taxon>Desulfovibrionia</taxon>
        <taxon>Desulfovibrionales</taxon>
        <taxon>Desulfovibrionaceae</taxon>
        <taxon>Desulfovibrio</taxon>
    </lineage>
</organism>
<dbReference type="Gene3D" id="1.25.40.10">
    <property type="entry name" value="Tetratricopeptide repeat domain"/>
    <property type="match status" value="1"/>
</dbReference>
<feature type="region of interest" description="Disordered" evidence="1">
    <location>
        <begin position="603"/>
        <end position="631"/>
    </location>
</feature>
<dbReference type="EMBL" id="DWZD01000037">
    <property type="protein sequence ID" value="HJA78994.1"/>
    <property type="molecule type" value="Genomic_DNA"/>
</dbReference>
<evidence type="ECO:0000256" key="1">
    <source>
        <dbReference type="SAM" id="MobiDB-lite"/>
    </source>
</evidence>
<protein>
    <recommendedName>
        <fullName evidence="5">Tetratricopeptide repeat protein</fullName>
    </recommendedName>
</protein>
<evidence type="ECO:0000256" key="2">
    <source>
        <dbReference type="SAM" id="SignalP"/>
    </source>
</evidence>